<dbReference type="Pfam" id="PF00849">
    <property type="entry name" value="PseudoU_synth_2"/>
    <property type="match status" value="1"/>
</dbReference>
<evidence type="ECO:0000256" key="6">
    <source>
        <dbReference type="PROSITE-ProRule" id="PRU00182"/>
    </source>
</evidence>
<dbReference type="PROSITE" id="PS01149">
    <property type="entry name" value="PSI_RSU"/>
    <property type="match status" value="1"/>
</dbReference>
<evidence type="ECO:0000256" key="1">
    <source>
        <dbReference type="ARBA" id="ARBA00008348"/>
    </source>
</evidence>
<dbReference type="CDD" id="cd00165">
    <property type="entry name" value="S4"/>
    <property type="match status" value="1"/>
</dbReference>
<dbReference type="InterPro" id="IPR036986">
    <property type="entry name" value="S4_RNA-bd_sf"/>
</dbReference>
<dbReference type="EC" id="5.4.99.-" evidence="7"/>
<dbReference type="NCBIfam" id="NF008097">
    <property type="entry name" value="PRK10839.1"/>
    <property type="match status" value="1"/>
</dbReference>
<dbReference type="RefSeq" id="WP_091827649.1">
    <property type="nucleotide sequence ID" value="NZ_FNRJ01000017.1"/>
</dbReference>
<sequence>MRLDKYIASVTDFSRKEVKRMLHADEVTVNGEHERDAGRKVSDTDDVCLQGMPLDPPSARYIMLYKPEGVVCSNDDPTHPTVTALLEMPRVERLHICGRLDVDTTGLVLLTDDGQWAHRVTSPNRHTGKIYHVITSDPITPDTVRIFADGIMLNGEHRRTKPAELELLSEREARVCLHEGRYHQVKRMFAAVGNRVDALHREQIGDIILDEMLEPGEYRELTPAEITSV</sequence>
<dbReference type="InterPro" id="IPR018496">
    <property type="entry name" value="PsdUridine_synth_RsuA/RluB_CS"/>
</dbReference>
<dbReference type="InterPro" id="IPR042092">
    <property type="entry name" value="PsdUridine_s_RsuA/RluB/E/F_cat"/>
</dbReference>
<evidence type="ECO:0000259" key="8">
    <source>
        <dbReference type="SMART" id="SM00363"/>
    </source>
</evidence>
<dbReference type="Gene3D" id="3.30.70.1560">
    <property type="entry name" value="Alpha-L RNA-binding motif"/>
    <property type="match status" value="1"/>
</dbReference>
<dbReference type="PROSITE" id="PS50889">
    <property type="entry name" value="S4"/>
    <property type="match status" value="1"/>
</dbReference>
<evidence type="ECO:0000256" key="5">
    <source>
        <dbReference type="ARBA" id="ARBA00037590"/>
    </source>
</evidence>
<dbReference type="InterPro" id="IPR020094">
    <property type="entry name" value="TruA/RsuA/RluB/E/F_N"/>
</dbReference>
<evidence type="ECO:0000313" key="10">
    <source>
        <dbReference type="Proteomes" id="UP000242469"/>
    </source>
</evidence>
<dbReference type="InterPro" id="IPR020103">
    <property type="entry name" value="PsdUridine_synth_cat_dom_sf"/>
</dbReference>
<evidence type="ECO:0000256" key="2">
    <source>
        <dbReference type="ARBA" id="ARBA00022884"/>
    </source>
</evidence>
<evidence type="ECO:0000256" key="3">
    <source>
        <dbReference type="ARBA" id="ARBA00023235"/>
    </source>
</evidence>
<name>A0A1H4GJQ2_9GAMM</name>
<reference evidence="10" key="1">
    <citation type="submission" date="2016-10" db="EMBL/GenBank/DDBJ databases">
        <authorList>
            <person name="Varghese N."/>
            <person name="Submissions S."/>
        </authorList>
    </citation>
    <scope>NUCLEOTIDE SEQUENCE [LARGE SCALE GENOMIC DNA]</scope>
    <source>
        <strain evidence="10">DSM 11526</strain>
    </source>
</reference>
<comment type="catalytic activity">
    <reaction evidence="4">
        <text>uridine(516) in 16S rRNA = pseudouridine(516) in 16S rRNA</text>
        <dbReference type="Rhea" id="RHEA:38867"/>
        <dbReference type="Rhea" id="RHEA-COMP:10089"/>
        <dbReference type="Rhea" id="RHEA-COMP:10090"/>
        <dbReference type="ChEBI" id="CHEBI:65314"/>
        <dbReference type="ChEBI" id="CHEBI:65315"/>
        <dbReference type="EC" id="5.4.99.19"/>
    </reaction>
</comment>
<proteinExistence type="inferred from homology"/>
<dbReference type="NCBIfam" id="TIGR00093">
    <property type="entry name" value="pseudouridine synthase"/>
    <property type="match status" value="1"/>
</dbReference>
<organism evidence="9 10">
    <name type="scientific">Marinobacterium iners DSM 11526</name>
    <dbReference type="NCBI Taxonomy" id="1122198"/>
    <lineage>
        <taxon>Bacteria</taxon>
        <taxon>Pseudomonadati</taxon>
        <taxon>Pseudomonadota</taxon>
        <taxon>Gammaproteobacteria</taxon>
        <taxon>Oceanospirillales</taxon>
        <taxon>Oceanospirillaceae</taxon>
        <taxon>Marinobacterium</taxon>
    </lineage>
</organism>
<comment type="similarity">
    <text evidence="1 7">Belongs to the pseudouridine synthase RsuA family.</text>
</comment>
<dbReference type="AlphaFoldDB" id="A0A1H4GJQ2"/>
<dbReference type="GO" id="GO:0003723">
    <property type="term" value="F:RNA binding"/>
    <property type="evidence" value="ECO:0007669"/>
    <property type="project" value="UniProtKB-KW"/>
</dbReference>
<dbReference type="CDD" id="cd02553">
    <property type="entry name" value="PseudoU_synth_RsuA"/>
    <property type="match status" value="1"/>
</dbReference>
<dbReference type="GO" id="GO:0005829">
    <property type="term" value="C:cytosol"/>
    <property type="evidence" value="ECO:0007669"/>
    <property type="project" value="UniProtKB-ARBA"/>
</dbReference>
<accession>A0A1H4GJQ2</accession>
<evidence type="ECO:0000313" key="9">
    <source>
        <dbReference type="EMBL" id="SEB09826.1"/>
    </source>
</evidence>
<feature type="domain" description="RNA-binding S4" evidence="8">
    <location>
        <begin position="1"/>
        <end position="62"/>
    </location>
</feature>
<dbReference type="SMART" id="SM00363">
    <property type="entry name" value="S4"/>
    <property type="match status" value="1"/>
</dbReference>
<keyword evidence="10" id="KW-1185">Reference proteome</keyword>
<dbReference type="Pfam" id="PF01479">
    <property type="entry name" value="S4"/>
    <property type="match status" value="1"/>
</dbReference>
<dbReference type="GO" id="GO:0000455">
    <property type="term" value="P:enzyme-directed rRNA pseudouridine synthesis"/>
    <property type="evidence" value="ECO:0007669"/>
    <property type="project" value="UniProtKB-ARBA"/>
</dbReference>
<gene>
    <name evidence="9" type="ORF">SAMN02745729_11728</name>
</gene>
<dbReference type="Gene3D" id="3.10.290.10">
    <property type="entry name" value="RNA-binding S4 domain"/>
    <property type="match status" value="1"/>
</dbReference>
<dbReference type="Gene3D" id="3.30.70.580">
    <property type="entry name" value="Pseudouridine synthase I, catalytic domain, N-terminal subdomain"/>
    <property type="match status" value="1"/>
</dbReference>
<dbReference type="InterPro" id="IPR000748">
    <property type="entry name" value="PsdUridine_synth_RsuA/RluB/E/F"/>
</dbReference>
<dbReference type="InterPro" id="IPR050343">
    <property type="entry name" value="RsuA_PseudoU_synthase"/>
</dbReference>
<dbReference type="OrthoDB" id="9807213at2"/>
<dbReference type="FunFam" id="3.30.70.1560:FF:000001">
    <property type="entry name" value="Pseudouridine synthase"/>
    <property type="match status" value="1"/>
</dbReference>
<dbReference type="Proteomes" id="UP000242469">
    <property type="component" value="Unassembled WGS sequence"/>
</dbReference>
<keyword evidence="3 7" id="KW-0413">Isomerase</keyword>
<protein>
    <recommendedName>
        <fullName evidence="7">Pseudouridine synthase</fullName>
        <ecNumber evidence="7">5.4.99.-</ecNumber>
    </recommendedName>
</protein>
<dbReference type="InterPro" id="IPR006145">
    <property type="entry name" value="PsdUridine_synth_RsuA/RluA"/>
</dbReference>
<evidence type="ECO:0000256" key="7">
    <source>
        <dbReference type="RuleBase" id="RU003887"/>
    </source>
</evidence>
<dbReference type="GO" id="GO:0160136">
    <property type="term" value="F:16S rRNA pseudouridine(516) synthase activity"/>
    <property type="evidence" value="ECO:0007669"/>
    <property type="project" value="UniProtKB-EC"/>
</dbReference>
<dbReference type="PANTHER" id="PTHR47683:SF4">
    <property type="entry name" value="PSEUDOURIDINE SYNTHASE"/>
    <property type="match status" value="1"/>
</dbReference>
<dbReference type="SUPFAM" id="SSF55174">
    <property type="entry name" value="Alpha-L RNA-binding motif"/>
    <property type="match status" value="1"/>
</dbReference>
<dbReference type="PANTHER" id="PTHR47683">
    <property type="entry name" value="PSEUDOURIDINE SYNTHASE FAMILY PROTEIN-RELATED"/>
    <property type="match status" value="1"/>
</dbReference>
<keyword evidence="2 6" id="KW-0694">RNA-binding</keyword>
<dbReference type="SUPFAM" id="SSF55120">
    <property type="entry name" value="Pseudouridine synthase"/>
    <property type="match status" value="1"/>
</dbReference>
<comment type="function">
    <text evidence="5">Responsible for synthesis of pseudouridine from uracil-516 in 16S ribosomal RNA.</text>
</comment>
<dbReference type="EMBL" id="FNRJ01000017">
    <property type="protein sequence ID" value="SEB09826.1"/>
    <property type="molecule type" value="Genomic_DNA"/>
</dbReference>
<evidence type="ECO:0000256" key="4">
    <source>
        <dbReference type="ARBA" id="ARBA00036749"/>
    </source>
</evidence>
<dbReference type="STRING" id="1122198.SAMN02745729_11728"/>
<dbReference type="InterPro" id="IPR002942">
    <property type="entry name" value="S4_RNA-bd"/>
</dbReference>